<protein>
    <submittedName>
        <fullName evidence="1">AAA family ATPase</fullName>
    </submittedName>
</protein>
<name>A0ACC6TNE4_9CREN</name>
<gene>
    <name evidence="1" type="ORF">TQ35_0004225</name>
</gene>
<reference evidence="1" key="1">
    <citation type="submission" date="2024-07" db="EMBL/GenBank/DDBJ databases">
        <title>Metagenome and Metagenome-Assembled Genomes of Archaea from a hot spring from the geothermal field of Los Azufres, Mexico.</title>
        <authorList>
            <person name="Marin-Paredes R."/>
            <person name="Martinez-Romero E."/>
            <person name="Servin-Garciduenas L.E."/>
        </authorList>
    </citation>
    <scope>NUCLEOTIDE SEQUENCE</scope>
    <source>
        <strain evidence="1">AZ1-454</strain>
    </source>
</reference>
<evidence type="ECO:0000313" key="1">
    <source>
        <dbReference type="EMBL" id="MEW9491394.1"/>
    </source>
</evidence>
<sequence length="177" mass="20400">MIKVILITGMPGSGKTEFANMLKEKGFQVISMGDALRKRYEKEARHGEKLMDFAKRIREIYGEGVVARLSIEEVPPSAKLVAFEGVRSLYEVEEFKRLGEPIIVAIHSPPQLRYTRMMSRMRQDDSKDIQELRRRDLDEIKLGIGGVIAMADYVVLNDSSIEEFKRRSEEIIQRILR</sequence>
<accession>A0ACC6TNE4</accession>
<comment type="caution">
    <text evidence="1">The sequence shown here is derived from an EMBL/GenBank/DDBJ whole genome shotgun (WGS) entry which is preliminary data.</text>
</comment>
<evidence type="ECO:0000313" key="2">
    <source>
        <dbReference type="Proteomes" id="UP000053480"/>
    </source>
</evidence>
<organism evidence="1 2">
    <name type="scientific">Candidatus Aramenus sulfurataquae</name>
    <dbReference type="NCBI Taxonomy" id="1326980"/>
    <lineage>
        <taxon>Archaea</taxon>
        <taxon>Thermoproteota</taxon>
        <taxon>Thermoprotei</taxon>
        <taxon>Sulfolobales</taxon>
        <taxon>Sulfolobaceae</taxon>
        <taxon>Candidatus Aramenus</taxon>
    </lineage>
</organism>
<proteinExistence type="predicted"/>
<dbReference type="EMBL" id="JZWS03000004">
    <property type="protein sequence ID" value="MEW9491394.1"/>
    <property type="molecule type" value="Genomic_DNA"/>
</dbReference>
<dbReference type="Proteomes" id="UP000053480">
    <property type="component" value="Unassembled WGS sequence"/>
</dbReference>